<dbReference type="SUPFAM" id="SSF52151">
    <property type="entry name" value="FabD/lysophospholipase-like"/>
    <property type="match status" value="1"/>
</dbReference>
<evidence type="ECO:0000256" key="4">
    <source>
        <dbReference type="ARBA" id="ARBA00048462"/>
    </source>
</evidence>
<comment type="caution">
    <text evidence="6">The sequence shown here is derived from an EMBL/GenBank/DDBJ whole genome shotgun (WGS) entry which is preliminary data.</text>
</comment>
<dbReference type="SUPFAM" id="SSF55048">
    <property type="entry name" value="Probable ACP-binding domain of malonyl-CoA ACP transacylase"/>
    <property type="match status" value="1"/>
</dbReference>
<evidence type="ECO:0000256" key="2">
    <source>
        <dbReference type="ARBA" id="ARBA00022679"/>
    </source>
</evidence>
<dbReference type="InterPro" id="IPR016035">
    <property type="entry name" value="Acyl_Trfase/lysoPLipase"/>
</dbReference>
<dbReference type="NCBIfam" id="TIGR00128">
    <property type="entry name" value="fabD"/>
    <property type="match status" value="1"/>
</dbReference>
<dbReference type="Proteomes" id="UP001424459">
    <property type="component" value="Unassembled WGS sequence"/>
</dbReference>
<feature type="domain" description="Malonyl-CoA:ACP transacylase (MAT)" evidence="5">
    <location>
        <begin position="71"/>
        <end position="364"/>
    </location>
</feature>
<keyword evidence="2" id="KW-0808">Transferase</keyword>
<dbReference type="PANTHER" id="PTHR42681">
    <property type="entry name" value="MALONYL-COA-ACYL CARRIER PROTEIN TRANSACYLASE, MITOCHONDRIAL"/>
    <property type="match status" value="1"/>
</dbReference>
<dbReference type="Gene3D" id="3.30.70.250">
    <property type="entry name" value="Malonyl-CoA ACP transacylase, ACP-binding"/>
    <property type="match status" value="1"/>
</dbReference>
<evidence type="ECO:0000313" key="6">
    <source>
        <dbReference type="EMBL" id="GAA4040135.1"/>
    </source>
</evidence>
<dbReference type="Gene3D" id="3.40.366.10">
    <property type="entry name" value="Malonyl-Coenzyme A Acyl Carrier Protein, domain 2"/>
    <property type="match status" value="1"/>
</dbReference>
<accession>A0ABP7UEI1</accession>
<evidence type="ECO:0000259" key="5">
    <source>
        <dbReference type="SMART" id="SM00827"/>
    </source>
</evidence>
<dbReference type="InterPro" id="IPR004410">
    <property type="entry name" value="Malonyl_CoA-ACP_transAc_FabD"/>
</dbReference>
<sequence>MPEPITVPTTIARLINGPSRREGGGGGGGGGSVSAISFMSAPSHCRPDLAIGAARPNPRAALQEGFMRAFIFPGQGSQSVGMGAELAEASGAARDVFAEVDEALGQHLFKLMREGPEADLTLTENAQPAIMAHAIAVFRTLGLAVTKADFVAGHSLGEYSALCAAGSFDLATTARLLKQRGQAMQAAVPVGVGAMAALLGADLDKAQAIADAAAQGDVCAIANDNDPSQVVISGHRTAIERAIAIAKDHGAKRAVLLPVSAPFHCPLMQPAADVMAEALASTDIKTPAVPVFANVIAAPVSDPARIRELLVEQVTGMVRWRESVLEMTQAGVTEFVEFGGKVLGPMVKRIAPDAKVTSVISMDDIEALAKEIA</sequence>
<dbReference type="InterPro" id="IPR014043">
    <property type="entry name" value="Acyl_transferase_dom"/>
</dbReference>
<dbReference type="SMART" id="SM00827">
    <property type="entry name" value="PKS_AT"/>
    <property type="match status" value="1"/>
</dbReference>
<dbReference type="InterPro" id="IPR050858">
    <property type="entry name" value="Mal-CoA-ACP_Trans/PKS_FabD"/>
</dbReference>
<keyword evidence="3" id="KW-0012">Acyltransferase</keyword>
<dbReference type="EMBL" id="BAABBR010000001">
    <property type="protein sequence ID" value="GAA4040135.1"/>
    <property type="molecule type" value="Genomic_DNA"/>
</dbReference>
<reference evidence="7" key="1">
    <citation type="journal article" date="2019" name="Int. J. Syst. Evol. Microbiol.">
        <title>The Global Catalogue of Microorganisms (GCM) 10K type strain sequencing project: providing services to taxonomists for standard genome sequencing and annotation.</title>
        <authorList>
            <consortium name="The Broad Institute Genomics Platform"/>
            <consortium name="The Broad Institute Genome Sequencing Center for Infectious Disease"/>
            <person name="Wu L."/>
            <person name="Ma J."/>
        </authorList>
    </citation>
    <scope>NUCLEOTIDE SEQUENCE [LARGE SCALE GENOMIC DNA]</scope>
    <source>
        <strain evidence="7">JCM 17564</strain>
    </source>
</reference>
<name>A0ABP7UEI1_9SPHN</name>
<dbReference type="InterPro" id="IPR016036">
    <property type="entry name" value="Malonyl_transacylase_ACP-bd"/>
</dbReference>
<organism evidence="6 7">
    <name type="scientific">Sphingomonas rosea</name>
    <dbReference type="NCBI Taxonomy" id="335605"/>
    <lineage>
        <taxon>Bacteria</taxon>
        <taxon>Pseudomonadati</taxon>
        <taxon>Pseudomonadota</taxon>
        <taxon>Alphaproteobacteria</taxon>
        <taxon>Sphingomonadales</taxon>
        <taxon>Sphingomonadaceae</taxon>
        <taxon>Sphingomonas</taxon>
    </lineage>
</organism>
<dbReference type="PANTHER" id="PTHR42681:SF1">
    <property type="entry name" value="MALONYL-COA-ACYL CARRIER PROTEIN TRANSACYLASE, MITOCHONDRIAL"/>
    <property type="match status" value="1"/>
</dbReference>
<comment type="catalytic activity">
    <reaction evidence="4">
        <text>holo-[ACP] + malonyl-CoA = malonyl-[ACP] + CoA</text>
        <dbReference type="Rhea" id="RHEA:41792"/>
        <dbReference type="Rhea" id="RHEA-COMP:9623"/>
        <dbReference type="Rhea" id="RHEA-COMP:9685"/>
        <dbReference type="ChEBI" id="CHEBI:57287"/>
        <dbReference type="ChEBI" id="CHEBI:57384"/>
        <dbReference type="ChEBI" id="CHEBI:64479"/>
        <dbReference type="ChEBI" id="CHEBI:78449"/>
        <dbReference type="EC" id="2.3.1.39"/>
    </reaction>
</comment>
<dbReference type="Pfam" id="PF00698">
    <property type="entry name" value="Acyl_transf_1"/>
    <property type="match status" value="1"/>
</dbReference>
<evidence type="ECO:0000256" key="3">
    <source>
        <dbReference type="ARBA" id="ARBA00023315"/>
    </source>
</evidence>
<gene>
    <name evidence="6" type="primary">fabD</name>
    <name evidence="6" type="ORF">GCM10022281_21330</name>
</gene>
<protein>
    <recommendedName>
        <fullName evidence="1">[acyl-carrier-protein] S-malonyltransferase</fullName>
        <ecNumber evidence="1">2.3.1.39</ecNumber>
    </recommendedName>
</protein>
<evidence type="ECO:0000256" key="1">
    <source>
        <dbReference type="ARBA" id="ARBA00013258"/>
    </source>
</evidence>
<dbReference type="EC" id="2.3.1.39" evidence="1"/>
<keyword evidence="7" id="KW-1185">Reference proteome</keyword>
<evidence type="ECO:0000313" key="7">
    <source>
        <dbReference type="Proteomes" id="UP001424459"/>
    </source>
</evidence>
<proteinExistence type="predicted"/>
<dbReference type="InterPro" id="IPR001227">
    <property type="entry name" value="Ac_transferase_dom_sf"/>
</dbReference>